<evidence type="ECO:0000313" key="2">
    <source>
        <dbReference type="Proteomes" id="UP000050794"/>
    </source>
</evidence>
<reference evidence="3" key="1">
    <citation type="submission" date="2016-06" db="UniProtKB">
        <authorList>
            <consortium name="WormBaseParasite"/>
        </authorList>
    </citation>
    <scope>IDENTIFICATION</scope>
</reference>
<dbReference type="AlphaFoldDB" id="A0A183VEY4"/>
<sequence length="83" mass="8660">SDAADIDAARKSANELTQNDDTLIVVGVGKGVDMHLLSTLNAFTVQGNNFDETIALQINGALCIAKSTQPGLQTVSPTVPTYV</sequence>
<evidence type="ECO:0000313" key="1">
    <source>
        <dbReference type="EMBL" id="VDM50625.1"/>
    </source>
</evidence>
<protein>
    <submittedName>
        <fullName evidence="3">DUF4147 domain-containing protein</fullName>
    </submittedName>
</protein>
<dbReference type="Proteomes" id="UP000050794">
    <property type="component" value="Unassembled WGS sequence"/>
</dbReference>
<accession>A0A183VEY4</accession>
<evidence type="ECO:0000313" key="3">
    <source>
        <dbReference type="WBParaSite" id="TCNE_0001930801-mRNA-1"/>
    </source>
</evidence>
<gene>
    <name evidence="1" type="ORF">TCNE_LOCUS19304</name>
</gene>
<dbReference type="WBParaSite" id="TCNE_0001930801-mRNA-1">
    <property type="protein sequence ID" value="TCNE_0001930801-mRNA-1"/>
    <property type="gene ID" value="TCNE_0001930801"/>
</dbReference>
<organism evidence="2 3">
    <name type="scientific">Toxocara canis</name>
    <name type="common">Canine roundworm</name>
    <dbReference type="NCBI Taxonomy" id="6265"/>
    <lineage>
        <taxon>Eukaryota</taxon>
        <taxon>Metazoa</taxon>
        <taxon>Ecdysozoa</taxon>
        <taxon>Nematoda</taxon>
        <taxon>Chromadorea</taxon>
        <taxon>Rhabditida</taxon>
        <taxon>Spirurina</taxon>
        <taxon>Ascaridomorpha</taxon>
        <taxon>Ascaridoidea</taxon>
        <taxon>Toxocaridae</taxon>
        <taxon>Toxocara</taxon>
    </lineage>
</organism>
<reference evidence="1 2" key="2">
    <citation type="submission" date="2018-11" db="EMBL/GenBank/DDBJ databases">
        <authorList>
            <consortium name="Pathogen Informatics"/>
        </authorList>
    </citation>
    <scope>NUCLEOTIDE SEQUENCE [LARGE SCALE GENOMIC DNA]</scope>
</reference>
<proteinExistence type="predicted"/>
<name>A0A183VEY4_TOXCA</name>
<dbReference type="EMBL" id="UYWY01026695">
    <property type="protein sequence ID" value="VDM50625.1"/>
    <property type="molecule type" value="Genomic_DNA"/>
</dbReference>
<keyword evidence="2" id="KW-1185">Reference proteome</keyword>